<organism evidence="2">
    <name type="scientific">Lygus hesperus</name>
    <name type="common">Western plant bug</name>
    <dbReference type="NCBI Taxonomy" id="30085"/>
    <lineage>
        <taxon>Eukaryota</taxon>
        <taxon>Metazoa</taxon>
        <taxon>Ecdysozoa</taxon>
        <taxon>Arthropoda</taxon>
        <taxon>Hexapoda</taxon>
        <taxon>Insecta</taxon>
        <taxon>Pterygota</taxon>
        <taxon>Neoptera</taxon>
        <taxon>Paraneoptera</taxon>
        <taxon>Hemiptera</taxon>
        <taxon>Heteroptera</taxon>
        <taxon>Panheteroptera</taxon>
        <taxon>Cimicomorpha</taxon>
        <taxon>Miridae</taxon>
        <taxon>Mirini</taxon>
        <taxon>Lygus</taxon>
    </lineage>
</organism>
<dbReference type="PANTHER" id="PTHR21224:SF1">
    <property type="entry name" value="INTEGRATOR COMPLEX SUBUNIT 1"/>
    <property type="match status" value="1"/>
</dbReference>
<dbReference type="GO" id="GO:0034474">
    <property type="term" value="P:U2 snRNA 3'-end processing"/>
    <property type="evidence" value="ECO:0007669"/>
    <property type="project" value="InterPro"/>
</dbReference>
<feature type="domain" description="Integrator complex subunit 1 R3" evidence="1">
    <location>
        <begin position="14"/>
        <end position="173"/>
    </location>
</feature>
<reference evidence="2" key="1">
    <citation type="journal article" date="2014" name="PLoS ONE">
        <title>Transcriptome-Based Identification of ABC Transporters in the Western Tarnished Plant Bug Lygus hesperus.</title>
        <authorList>
            <person name="Hull J.J."/>
            <person name="Chaney K."/>
            <person name="Geib S.M."/>
            <person name="Fabrick J.A."/>
            <person name="Brent C.S."/>
            <person name="Walsh D."/>
            <person name="Lavine L.C."/>
        </authorList>
    </citation>
    <scope>NUCLEOTIDE SEQUENCE</scope>
</reference>
<dbReference type="EMBL" id="GBHO01005767">
    <property type="protein sequence ID" value="JAG37837.1"/>
    <property type="molecule type" value="Transcribed_RNA"/>
</dbReference>
<accession>A0A0A9YXU5</accession>
<dbReference type="EMBL" id="GBRD01004430">
    <property type="protein sequence ID" value="JAG61391.1"/>
    <property type="molecule type" value="Transcribed_RNA"/>
</dbReference>
<protein>
    <submittedName>
        <fullName evidence="2">Integrator complex subunit 1</fullName>
    </submittedName>
</protein>
<dbReference type="GO" id="GO:0032039">
    <property type="term" value="C:integrator complex"/>
    <property type="evidence" value="ECO:0007669"/>
    <property type="project" value="InterPro"/>
</dbReference>
<dbReference type="InterPro" id="IPR053964">
    <property type="entry name" value="INT1_R3"/>
</dbReference>
<reference evidence="2" key="2">
    <citation type="submission" date="2014-07" db="EMBL/GenBank/DDBJ databases">
        <authorList>
            <person name="Hull J."/>
        </authorList>
    </citation>
    <scope>NUCLEOTIDE SEQUENCE</scope>
</reference>
<sequence length="223" mass="25376">MLNSELSVGGCCTVDVMTHTLITALSARQNSKDWNKRAQELELSLRKMASTHPLLILRQLPLVASVLRGRVDLDWTVFKFRSHLHLFQEVSGLLDMLQPTIFKNQYSVPLQKILDVYIELFQNYGREGGQTVGNLMTQFAVFTQGYIHHNSRQAQLYLEKQASAISELQEDYNIMRTLCVVIPDPKGGHEVIVTPNNLSPPNQMSQQIERDCAELLCNHIKEI</sequence>
<reference evidence="3" key="3">
    <citation type="submission" date="2014-09" db="EMBL/GenBank/DDBJ databases">
        <authorList>
            <person name="Magalhaes I.L.F."/>
            <person name="Oliveira U."/>
            <person name="Santos F.R."/>
            <person name="Vidigal T.H.D.A."/>
            <person name="Brescovit A.D."/>
            <person name="Santos A.J."/>
        </authorList>
    </citation>
    <scope>NUCLEOTIDE SEQUENCE</scope>
</reference>
<evidence type="ECO:0000259" key="1">
    <source>
        <dbReference type="Pfam" id="PF22927"/>
    </source>
</evidence>
<gene>
    <name evidence="2" type="primary">Ints1_5</name>
    <name evidence="2" type="ORF">CM83_33283</name>
</gene>
<dbReference type="AlphaFoldDB" id="A0A0A9YXU5"/>
<dbReference type="Pfam" id="PF22927">
    <property type="entry name" value="INT1_R3"/>
    <property type="match status" value="1"/>
</dbReference>
<name>A0A0A9YXU5_LYGHE</name>
<evidence type="ECO:0000313" key="3">
    <source>
        <dbReference type="EMBL" id="JAG61391.1"/>
    </source>
</evidence>
<dbReference type="PANTHER" id="PTHR21224">
    <property type="entry name" value="INTEGRATOR COMPLEX SUBUNIT 1"/>
    <property type="match status" value="1"/>
</dbReference>
<dbReference type="InterPro" id="IPR038902">
    <property type="entry name" value="INTS1"/>
</dbReference>
<evidence type="ECO:0000313" key="2">
    <source>
        <dbReference type="EMBL" id="JAG37837.1"/>
    </source>
</evidence>
<proteinExistence type="predicted"/>